<feature type="transmembrane region" description="Helical" evidence="6">
    <location>
        <begin position="46"/>
        <end position="68"/>
    </location>
</feature>
<dbReference type="PANTHER" id="PTHR12300">
    <property type="entry name" value="HVA22-LIKE PROTEINS"/>
    <property type="match status" value="1"/>
</dbReference>
<dbReference type="Pfam" id="PF03134">
    <property type="entry name" value="TB2_DP1_HVA22"/>
    <property type="match status" value="1"/>
</dbReference>
<sequence>MEDLKRIYHENYSKIDKVLDQVPHLSELSAKFGVPKVPLGLSAGGVFILLVFFNFAAQLLVNVVGYIFPLFKTIEALESPELDDDKQWLTYWCLFGFFNTIEYFTNFLLYWVPFYYVFKLGFLVWLMAPQFNGARILYLRFISPAYRNFKFGKEVPQAKAD</sequence>
<evidence type="ECO:0000256" key="6">
    <source>
        <dbReference type="RuleBase" id="RU362006"/>
    </source>
</evidence>
<organism evidence="7 8">
    <name type="scientific">Mycoemilia scoparia</name>
    <dbReference type="NCBI Taxonomy" id="417184"/>
    <lineage>
        <taxon>Eukaryota</taxon>
        <taxon>Fungi</taxon>
        <taxon>Fungi incertae sedis</taxon>
        <taxon>Zoopagomycota</taxon>
        <taxon>Kickxellomycotina</taxon>
        <taxon>Kickxellomycetes</taxon>
        <taxon>Kickxellales</taxon>
        <taxon>Kickxellaceae</taxon>
        <taxon>Mycoemilia</taxon>
    </lineage>
</organism>
<dbReference type="Proteomes" id="UP001150538">
    <property type="component" value="Unassembled WGS sequence"/>
</dbReference>
<comment type="similarity">
    <text evidence="2 6">Belongs to the DP1 family.</text>
</comment>
<evidence type="ECO:0000256" key="4">
    <source>
        <dbReference type="ARBA" id="ARBA00022989"/>
    </source>
</evidence>
<evidence type="ECO:0000256" key="2">
    <source>
        <dbReference type="ARBA" id="ARBA00008573"/>
    </source>
</evidence>
<keyword evidence="8" id="KW-1185">Reference proteome</keyword>
<accession>A0A9W7ZYG0</accession>
<dbReference type="OrthoDB" id="10009287at2759"/>
<name>A0A9W7ZYG0_9FUNG</name>
<dbReference type="PANTHER" id="PTHR12300:SF161">
    <property type="entry name" value="RECEPTOR EXPRESSION-ENHANCING PROTEIN"/>
    <property type="match status" value="1"/>
</dbReference>
<keyword evidence="5 6" id="KW-0472">Membrane</keyword>
<dbReference type="InterPro" id="IPR004345">
    <property type="entry name" value="TB2_DP1_HVA22"/>
</dbReference>
<evidence type="ECO:0000256" key="3">
    <source>
        <dbReference type="ARBA" id="ARBA00022692"/>
    </source>
</evidence>
<comment type="subcellular location">
    <subcellularLocation>
        <location evidence="1 6">Membrane</location>
        <topology evidence="1 6">Multi-pass membrane protein</topology>
    </subcellularLocation>
</comment>
<reference evidence="7" key="1">
    <citation type="submission" date="2022-07" db="EMBL/GenBank/DDBJ databases">
        <title>Phylogenomic reconstructions and comparative analyses of Kickxellomycotina fungi.</title>
        <authorList>
            <person name="Reynolds N.K."/>
            <person name="Stajich J.E."/>
            <person name="Barry K."/>
            <person name="Grigoriev I.V."/>
            <person name="Crous P."/>
            <person name="Smith M.E."/>
        </authorList>
    </citation>
    <scope>NUCLEOTIDE SEQUENCE</scope>
    <source>
        <strain evidence="7">NBRC 100468</strain>
    </source>
</reference>
<evidence type="ECO:0000313" key="8">
    <source>
        <dbReference type="Proteomes" id="UP001150538"/>
    </source>
</evidence>
<protein>
    <recommendedName>
        <fullName evidence="6">Protein YOP1</fullName>
    </recommendedName>
</protein>
<evidence type="ECO:0000313" key="7">
    <source>
        <dbReference type="EMBL" id="KAJ1919234.1"/>
    </source>
</evidence>
<comment type="caution">
    <text evidence="7">The sequence shown here is derived from an EMBL/GenBank/DDBJ whole genome shotgun (WGS) entry which is preliminary data.</text>
</comment>
<proteinExistence type="inferred from homology"/>
<dbReference type="AlphaFoldDB" id="A0A9W7ZYG0"/>
<feature type="transmembrane region" description="Helical" evidence="6">
    <location>
        <begin position="89"/>
        <end position="110"/>
    </location>
</feature>
<keyword evidence="3 6" id="KW-0812">Transmembrane</keyword>
<feature type="transmembrane region" description="Helical" evidence="6">
    <location>
        <begin position="116"/>
        <end position="138"/>
    </location>
</feature>
<dbReference type="GO" id="GO:0016020">
    <property type="term" value="C:membrane"/>
    <property type="evidence" value="ECO:0007669"/>
    <property type="project" value="UniProtKB-SubCell"/>
</dbReference>
<dbReference type="EMBL" id="JANBPU010000030">
    <property type="protein sequence ID" value="KAJ1919234.1"/>
    <property type="molecule type" value="Genomic_DNA"/>
</dbReference>
<keyword evidence="4 6" id="KW-1133">Transmembrane helix</keyword>
<gene>
    <name evidence="7" type="primary">YOP1</name>
    <name evidence="7" type="ORF">H4219_002084</name>
</gene>
<evidence type="ECO:0000256" key="5">
    <source>
        <dbReference type="ARBA" id="ARBA00023136"/>
    </source>
</evidence>
<comment type="caution">
    <text evidence="6">Lacks conserved residue(s) required for the propagation of feature annotation.</text>
</comment>
<evidence type="ECO:0000256" key="1">
    <source>
        <dbReference type="ARBA" id="ARBA00004141"/>
    </source>
</evidence>